<evidence type="ECO:0000256" key="1">
    <source>
        <dbReference type="SAM" id="MobiDB-lite"/>
    </source>
</evidence>
<dbReference type="RefSeq" id="WP_204000480.1">
    <property type="nucleotide sequence ID" value="NZ_BOPG01000044.1"/>
</dbReference>
<dbReference type="EMBL" id="BOPG01000044">
    <property type="protein sequence ID" value="GIJ58948.1"/>
    <property type="molecule type" value="Genomic_DNA"/>
</dbReference>
<gene>
    <name evidence="2" type="ORF">Vau01_064640</name>
</gene>
<organism evidence="2 3">
    <name type="scientific">Virgisporangium aurantiacum</name>
    <dbReference type="NCBI Taxonomy" id="175570"/>
    <lineage>
        <taxon>Bacteria</taxon>
        <taxon>Bacillati</taxon>
        <taxon>Actinomycetota</taxon>
        <taxon>Actinomycetes</taxon>
        <taxon>Micromonosporales</taxon>
        <taxon>Micromonosporaceae</taxon>
        <taxon>Virgisporangium</taxon>
    </lineage>
</organism>
<protein>
    <submittedName>
        <fullName evidence="2">Uncharacterized protein</fullName>
    </submittedName>
</protein>
<reference evidence="2" key="1">
    <citation type="submission" date="2021-01" db="EMBL/GenBank/DDBJ databases">
        <title>Whole genome shotgun sequence of Virgisporangium aurantiacum NBRC 16421.</title>
        <authorList>
            <person name="Komaki H."/>
            <person name="Tamura T."/>
        </authorList>
    </citation>
    <scope>NUCLEOTIDE SEQUENCE</scope>
    <source>
        <strain evidence="2">NBRC 16421</strain>
    </source>
</reference>
<sequence>MPQEDGLIETELENLGHGLLRDIRVRQDDHLRAAVEQAVSQVARPRKNLGSSGPPGRAD</sequence>
<dbReference type="AlphaFoldDB" id="A0A8J4E2I8"/>
<name>A0A8J4E2I8_9ACTN</name>
<evidence type="ECO:0000313" key="2">
    <source>
        <dbReference type="EMBL" id="GIJ58948.1"/>
    </source>
</evidence>
<evidence type="ECO:0000313" key="3">
    <source>
        <dbReference type="Proteomes" id="UP000612585"/>
    </source>
</evidence>
<proteinExistence type="predicted"/>
<feature type="region of interest" description="Disordered" evidence="1">
    <location>
        <begin position="38"/>
        <end position="59"/>
    </location>
</feature>
<dbReference type="Proteomes" id="UP000612585">
    <property type="component" value="Unassembled WGS sequence"/>
</dbReference>
<comment type="caution">
    <text evidence="2">The sequence shown here is derived from an EMBL/GenBank/DDBJ whole genome shotgun (WGS) entry which is preliminary data.</text>
</comment>
<keyword evidence="3" id="KW-1185">Reference proteome</keyword>
<accession>A0A8J4E2I8</accession>